<organism evidence="1 2">
    <name type="scientific">Heliobacterium chlorum</name>
    <dbReference type="NCBI Taxonomy" id="2698"/>
    <lineage>
        <taxon>Bacteria</taxon>
        <taxon>Bacillati</taxon>
        <taxon>Bacillota</taxon>
        <taxon>Clostridia</taxon>
        <taxon>Eubacteriales</taxon>
        <taxon>Heliobacteriaceae</taxon>
        <taxon>Heliobacterium</taxon>
    </lineage>
</organism>
<accession>A0ABR7T2M0</accession>
<protein>
    <recommendedName>
        <fullName evidence="3">YmaF family protein</fullName>
    </recommendedName>
</protein>
<sequence length="106" mass="11722">MHCEPEKLYDWDRGAHTHDYCVKTDKSEGHCHLMEGKTSAAGGERGHVHDYAGMTTYDEGHVHHYCGTTGPAVYLPDGSHTHCMEGTTTCDYGHSHDYQGNTGRGK</sequence>
<dbReference type="InterPro" id="IPR024307">
    <property type="entry name" value="YmaF"/>
</dbReference>
<dbReference type="RefSeq" id="WP_188039391.1">
    <property type="nucleotide sequence ID" value="NZ_JACVHF010000005.1"/>
</dbReference>
<keyword evidence="2" id="KW-1185">Reference proteome</keyword>
<comment type="caution">
    <text evidence="1">The sequence shown here is derived from an EMBL/GenBank/DDBJ whole genome shotgun (WGS) entry which is preliminary data.</text>
</comment>
<name>A0ABR7T2M0_HELCL</name>
<evidence type="ECO:0008006" key="3">
    <source>
        <dbReference type="Google" id="ProtNLM"/>
    </source>
</evidence>
<gene>
    <name evidence="1" type="ORF">H1S01_07060</name>
</gene>
<evidence type="ECO:0000313" key="2">
    <source>
        <dbReference type="Proteomes" id="UP000617402"/>
    </source>
</evidence>
<dbReference type="Pfam" id="PF12788">
    <property type="entry name" value="YmaF"/>
    <property type="match status" value="1"/>
</dbReference>
<dbReference type="Proteomes" id="UP000617402">
    <property type="component" value="Unassembled WGS sequence"/>
</dbReference>
<evidence type="ECO:0000313" key="1">
    <source>
        <dbReference type="EMBL" id="MBC9784268.1"/>
    </source>
</evidence>
<proteinExistence type="predicted"/>
<dbReference type="EMBL" id="JACVHF010000005">
    <property type="protein sequence ID" value="MBC9784268.1"/>
    <property type="molecule type" value="Genomic_DNA"/>
</dbReference>
<reference evidence="1 2" key="1">
    <citation type="submission" date="2020-07" db="EMBL/GenBank/DDBJ databases">
        <title>Draft whole-genome sequence of Heliobacterium chlorum DSM 3682, type strain.</title>
        <authorList>
            <person name="Kyndt J.A."/>
            <person name="Meyer T.E."/>
            <person name="Imhoff J.F."/>
        </authorList>
    </citation>
    <scope>NUCLEOTIDE SEQUENCE [LARGE SCALE GENOMIC DNA]</scope>
    <source>
        <strain evidence="1 2">DSM 3682</strain>
    </source>
</reference>